<feature type="transmembrane region" description="Helical" evidence="1">
    <location>
        <begin position="64"/>
        <end position="80"/>
    </location>
</feature>
<dbReference type="PATRIC" id="fig|1300347.3.peg.2749"/>
<accession>A0A1A9GND2</accession>
<evidence type="ECO:0000256" key="1">
    <source>
        <dbReference type="SAM" id="Phobius"/>
    </source>
</evidence>
<name>A0A1A9GND2_9ACTN</name>
<dbReference type="STRING" id="1300347.I601_2754"/>
<sequence length="109" mass="12588">MSKERARRREARMREQALLTAARASEAERRERRTARRRALASWLPQRRRRPTGILAERDRRQRGTTVALLVLVNVLVALLTDGWAWPALSLVVTLLAAPVLHTLLFRRS</sequence>
<evidence type="ECO:0000313" key="3">
    <source>
        <dbReference type="Proteomes" id="UP000077868"/>
    </source>
</evidence>
<keyword evidence="1" id="KW-1133">Transmembrane helix</keyword>
<dbReference type="Proteomes" id="UP000077868">
    <property type="component" value="Chromosome"/>
</dbReference>
<dbReference type="KEGG" id="ndk:I601_2754"/>
<reference evidence="2 3" key="1">
    <citation type="submission" date="2016-03" db="EMBL/GenBank/DDBJ databases">
        <title>Complete genome sequence of a soil Actinobacterium, Nocardioides dokdonensis FR1436.</title>
        <authorList>
            <person name="Kwon S.-K."/>
            <person name="Kim K."/>
            <person name="Kim J.F."/>
        </authorList>
    </citation>
    <scope>NUCLEOTIDE SEQUENCE [LARGE SCALE GENOMIC DNA]</scope>
    <source>
        <strain evidence="2 3">FR1436</strain>
    </source>
</reference>
<keyword evidence="3" id="KW-1185">Reference proteome</keyword>
<feature type="transmembrane region" description="Helical" evidence="1">
    <location>
        <begin position="86"/>
        <end position="106"/>
    </location>
</feature>
<dbReference type="RefSeq" id="WP_068110689.1">
    <property type="nucleotide sequence ID" value="NZ_CP015079.1"/>
</dbReference>
<evidence type="ECO:0000313" key="2">
    <source>
        <dbReference type="EMBL" id="ANH39170.1"/>
    </source>
</evidence>
<keyword evidence="1" id="KW-0472">Membrane</keyword>
<dbReference type="AlphaFoldDB" id="A0A1A9GND2"/>
<dbReference type="EMBL" id="CP015079">
    <property type="protein sequence ID" value="ANH39170.1"/>
    <property type="molecule type" value="Genomic_DNA"/>
</dbReference>
<keyword evidence="1" id="KW-0812">Transmembrane</keyword>
<protein>
    <submittedName>
        <fullName evidence="2">Uncharacterized protein</fullName>
    </submittedName>
</protein>
<gene>
    <name evidence="2" type="ORF">I601_2754</name>
</gene>
<organism evidence="2 3">
    <name type="scientific">Nocardioides dokdonensis FR1436</name>
    <dbReference type="NCBI Taxonomy" id="1300347"/>
    <lineage>
        <taxon>Bacteria</taxon>
        <taxon>Bacillati</taxon>
        <taxon>Actinomycetota</taxon>
        <taxon>Actinomycetes</taxon>
        <taxon>Propionibacteriales</taxon>
        <taxon>Nocardioidaceae</taxon>
        <taxon>Nocardioides</taxon>
    </lineage>
</organism>
<proteinExistence type="predicted"/>